<reference evidence="3 4" key="1">
    <citation type="journal article" date="2011" name="Stand. Genomic Sci.">
        <title>Complete genome sequence of the gliding freshwater bacterium Fluviicola taffensis type strain (RW262).</title>
        <authorList>
            <person name="Woyke T."/>
            <person name="Chertkov O."/>
            <person name="Lapidus A."/>
            <person name="Nolan M."/>
            <person name="Lucas S."/>
            <person name="Del Rio T.G."/>
            <person name="Tice H."/>
            <person name="Cheng J.F."/>
            <person name="Tapia R."/>
            <person name="Han C."/>
            <person name="Goodwin L."/>
            <person name="Pitluck S."/>
            <person name="Liolios K."/>
            <person name="Pagani I."/>
            <person name="Ivanova N."/>
            <person name="Huntemann M."/>
            <person name="Mavromatis K."/>
            <person name="Mikhailova N."/>
            <person name="Pati A."/>
            <person name="Chen A."/>
            <person name="Palaniappan K."/>
            <person name="Land M."/>
            <person name="Hauser L."/>
            <person name="Brambilla E.M."/>
            <person name="Rohde M."/>
            <person name="Mwirichia R."/>
            <person name="Sikorski J."/>
            <person name="Tindall B.J."/>
            <person name="Goker M."/>
            <person name="Bristow J."/>
            <person name="Eisen J.A."/>
            <person name="Markowitz V."/>
            <person name="Hugenholtz P."/>
            <person name="Klenk H.P."/>
            <person name="Kyrpides N.C."/>
        </authorList>
    </citation>
    <scope>NUCLEOTIDE SEQUENCE [LARGE SCALE GENOMIC DNA]</scope>
    <source>
        <strain evidence="4">DSM 16823 / RW262 / RW262</strain>
    </source>
</reference>
<evidence type="ECO:0000256" key="1">
    <source>
        <dbReference type="SAM" id="SignalP"/>
    </source>
</evidence>
<keyword evidence="1" id="KW-0732">Signal</keyword>
<dbReference type="STRING" id="755732.Fluta_0888"/>
<evidence type="ECO:0000313" key="4">
    <source>
        <dbReference type="Proteomes" id="UP000007463"/>
    </source>
</evidence>
<dbReference type="Gene3D" id="2.60.120.260">
    <property type="entry name" value="Galactose-binding domain-like"/>
    <property type="match status" value="1"/>
</dbReference>
<dbReference type="CDD" id="cd00146">
    <property type="entry name" value="PKD"/>
    <property type="match status" value="1"/>
</dbReference>
<dbReference type="SUPFAM" id="SSF49299">
    <property type="entry name" value="PKD domain"/>
    <property type="match status" value="1"/>
</dbReference>
<evidence type="ECO:0000259" key="2">
    <source>
        <dbReference type="PROSITE" id="PS50093"/>
    </source>
</evidence>
<dbReference type="InterPro" id="IPR026341">
    <property type="entry name" value="T9SS_type_B"/>
</dbReference>
<accession>F2IJK1</accession>
<dbReference type="Pfam" id="PF13573">
    <property type="entry name" value="SprB"/>
    <property type="match status" value="2"/>
</dbReference>
<dbReference type="KEGG" id="fte:Fluta_0888"/>
<dbReference type="EMBL" id="CP002542">
    <property type="protein sequence ID" value="AEA42889.1"/>
    <property type="molecule type" value="Genomic_DNA"/>
</dbReference>
<dbReference type="NCBIfam" id="TIGR04131">
    <property type="entry name" value="Bac_Flav_CTERM"/>
    <property type="match status" value="1"/>
</dbReference>
<organism evidence="3 4">
    <name type="scientific">Fluviicola taffensis (strain DSM 16823 / NCIMB 13979 / RW262)</name>
    <dbReference type="NCBI Taxonomy" id="755732"/>
    <lineage>
        <taxon>Bacteria</taxon>
        <taxon>Pseudomonadati</taxon>
        <taxon>Bacteroidota</taxon>
        <taxon>Flavobacteriia</taxon>
        <taxon>Flavobacteriales</taxon>
        <taxon>Crocinitomicaceae</taxon>
        <taxon>Fluviicola</taxon>
    </lineage>
</organism>
<dbReference type="Gene3D" id="2.60.40.10">
    <property type="entry name" value="Immunoglobulins"/>
    <property type="match status" value="1"/>
</dbReference>
<dbReference type="HOGENOM" id="CLU_248309_0_0_10"/>
<dbReference type="InterPro" id="IPR025667">
    <property type="entry name" value="SprB_repeat"/>
</dbReference>
<dbReference type="Proteomes" id="UP000007463">
    <property type="component" value="Chromosome"/>
</dbReference>
<dbReference type="SMART" id="SM00089">
    <property type="entry name" value="PKD"/>
    <property type="match status" value="1"/>
</dbReference>
<name>F2IJK1_FLUTR</name>
<gene>
    <name evidence="3" type="ordered locus">Fluta_0888</name>
</gene>
<feature type="chain" id="PRO_5003278687" evidence="1">
    <location>
        <begin position="21"/>
        <end position="1508"/>
    </location>
</feature>
<sequence length="1508" mass="154494">MKKLLFLSPFIILPHFKLSAQCDINASATSTTITCGQSVNLSAFGSSTGQMVLNETFNTGGFGAGWGATPGSTNFSNPCSPAGVNGTPHAWMDDNTSVPRTLTSAPYNLTAATAGVSICFDLLFAEQGDASPCEGPDEPDEGVFLQYSTNGGATWIDIHYFDPNGGNDPQLTNWNNWCFELPPGAITGNTLIRWHQTADSGADYDHWGIDNVQIFQNDINAEVEWLHDGYSYGIGNPGGVNPNAVTPTTTTTYTAQITTGTGQVCTTTITINVIPPIYDVNVSANPTTVCTGDCSTISGTGQIILDPGGIETYENNETGLITGTPGIPGLPPFIPATPGSIDASMNINITGLNNPTVQAGQIQSICINSLSVTPGFGCTGTSLANVRVVLECPGGTEITLVNTGQLSGTTITDMCFSSGGATIGSGSSPYTGSFAPFQAINGLNGCTSNGVWTMKIIGQNAQTCIPLGGIGGWNITFDDPPVYQPVTASWSPTTGLSSTNTVNTTACPTNTTNYVLTLSNGTPGCPTHTENVNIIVDPCGGCIPPVVNVNSLNTCAPGTVNLTAAIAAGSAPATLTYHATQTDAQNDISPISTIVGTSGTYWVRYEDPNDPTCFGTAQIVVTINPAENPAFTLTNFCPGGTNQATGIATPGGTFSFNPAPIDGATINASTGSISNATTGTTYTVQYTTSGACPGSTTHTVTATSFSYTATITDETCGNTNGEINITPNGGSPLFTYSLNGGTTQASGSFTGLSAGAYSVLIVDNAGCQSTGTENVGSIGGPTIDNLSTVNPTCGGGCNGSITATVSGGNPPYTYAWFDASNNPVGTNSATISNLCGGTYSLEVTDANGTSNQLFFEDFESGAATWTLNVPTGTEGADPNFFVASDDEGGVAPGGCGVAGNGDATLHITSVFFPAGGAAYDAGGGCGFLFCPETNRQAESPVINTVGQSNLTLKFNFIAQGDIPNDQATVWYNAGAGWVQLGGALFSGTGACAPQGIWTAYSNPLPAACENIANLRVAIRWQNNDDGNGTDPSVAINNLEVITASAASCPAIDFATLTAPGGGGDPSFAVTNFCEGSANSATGVVTAGGTFAFNPIPTDGATINAATGAITNGVGGTTYTVQYTTPGACSSSQTNTVTVNNLPIPVISGNLTYCAGGQTTLSAGGPYASYSWSTGPITQTINTTAQNGITVTVIDNNGCQGTSPSVNVTAVAQIVTNSNVAICQGQTTTIHGNQQTTAGVYTQTFPSTGGCDSISNVTLVVNPSPNPVITGNLWYCEGSQVTLDAGGPYASYSWSTGGNQQTIQTTTNAAITVTVTDANGCSGTSSPVSLVAPPIAIIDANPSTGTAPLVVTLTNGSQNANAYYWNFGNGSDLNTANTNSQTQTYDSIGQYTVMLVATSQNGCSDTAYVTIVVIEPAQPMIIEFPNIFTPNGDKNNDFFEFKSSNVATLEVIVTNRWGNLMFKSTDIHFKWDGTLPGGDASEGVYFYQYKVTGVLGEKLEGQKFVHLIK</sequence>
<reference evidence="4" key="2">
    <citation type="submission" date="2011-02" db="EMBL/GenBank/DDBJ databases">
        <title>The complete genome of Fluviicola taffensis DSM 16823.</title>
        <authorList>
            <consortium name="US DOE Joint Genome Institute (JGI-PGF)"/>
            <person name="Lucas S."/>
            <person name="Copeland A."/>
            <person name="Lapidus A."/>
            <person name="Bruce D."/>
            <person name="Goodwin L."/>
            <person name="Pitluck S."/>
            <person name="Kyrpides N."/>
            <person name="Mavromatis K."/>
            <person name="Ivanova N."/>
            <person name="Mikhailova N."/>
            <person name="Pagani I."/>
            <person name="Chertkov O."/>
            <person name="Detter J.C."/>
            <person name="Han C."/>
            <person name="Tapia R."/>
            <person name="Land M."/>
            <person name="Hauser L."/>
            <person name="Markowitz V."/>
            <person name="Cheng J.-F."/>
            <person name="Hugenholtz P."/>
            <person name="Woyke T."/>
            <person name="Wu D."/>
            <person name="Tindall B."/>
            <person name="Pomrenke H.G."/>
            <person name="Brambilla E."/>
            <person name="Klenk H.-P."/>
            <person name="Eisen J.A."/>
        </authorList>
    </citation>
    <scope>NUCLEOTIDE SEQUENCE [LARGE SCALE GENOMIC DNA]</scope>
    <source>
        <strain evidence="4">DSM 16823 / RW262 / RW262</strain>
    </source>
</reference>
<dbReference type="InterPro" id="IPR049419">
    <property type="entry name" value="Reelin_subrepeat-B"/>
</dbReference>
<dbReference type="OrthoDB" id="607469at2"/>
<proteinExistence type="predicted"/>
<dbReference type="Pfam" id="PF13585">
    <property type="entry name" value="CHU_C"/>
    <property type="match status" value="1"/>
</dbReference>
<dbReference type="InterPro" id="IPR022409">
    <property type="entry name" value="PKD/Chitinase_dom"/>
</dbReference>
<dbReference type="Pfam" id="PF21471">
    <property type="entry name" value="Reelin_subrepeat-B"/>
    <property type="match status" value="1"/>
</dbReference>
<dbReference type="InterPro" id="IPR035986">
    <property type="entry name" value="PKD_dom_sf"/>
</dbReference>
<dbReference type="eggNOG" id="COG3291">
    <property type="taxonomic scope" value="Bacteria"/>
</dbReference>
<dbReference type="InterPro" id="IPR000601">
    <property type="entry name" value="PKD_dom"/>
</dbReference>
<dbReference type="Pfam" id="PF18911">
    <property type="entry name" value="PKD_4"/>
    <property type="match status" value="1"/>
</dbReference>
<dbReference type="PROSITE" id="PS50093">
    <property type="entry name" value="PKD"/>
    <property type="match status" value="1"/>
</dbReference>
<dbReference type="InterPro" id="IPR013783">
    <property type="entry name" value="Ig-like_fold"/>
</dbReference>
<feature type="signal peptide" evidence="1">
    <location>
        <begin position="1"/>
        <end position="20"/>
    </location>
</feature>
<keyword evidence="4" id="KW-1185">Reference proteome</keyword>
<evidence type="ECO:0000313" key="3">
    <source>
        <dbReference type="EMBL" id="AEA42889.1"/>
    </source>
</evidence>
<dbReference type="RefSeq" id="WP_013685661.1">
    <property type="nucleotide sequence ID" value="NC_015321.1"/>
</dbReference>
<feature type="domain" description="PKD" evidence="2">
    <location>
        <begin position="1332"/>
        <end position="1419"/>
    </location>
</feature>
<protein>
    <submittedName>
        <fullName evidence="3">PKD domain containing protein</fullName>
    </submittedName>
</protein>
<dbReference type="Gene3D" id="2.60.40.740">
    <property type="match status" value="1"/>
</dbReference>